<name>A0ABT9BNU0_9MICO</name>
<reference evidence="2 3" key="1">
    <citation type="submission" date="2023-07" db="EMBL/GenBank/DDBJ databases">
        <title>Protaetiibacter sp. nov WY-16 isolated from soil.</title>
        <authorList>
            <person name="Liu B."/>
            <person name="Wan Y."/>
        </authorList>
    </citation>
    <scope>NUCLEOTIDE SEQUENCE [LARGE SCALE GENOMIC DNA]</scope>
    <source>
        <strain evidence="2 3">WY-16</strain>
    </source>
</reference>
<sequence length="199" mass="20170">MSTPLPSRSDRGALILAIVLGIGVVGYTLFEAVIRSILILGNTNVPVVAAFDDMASLAVLPDGGSLDVVASQAIVSASGMDPVTVTSLLLAEIISALAVSITVVCTCLVLRNIIRGEAFGRANVVLVGTATFAVAGGWVLNWLFTTMGANGALAALGAPTANVPFPVEPVTVFAIAALGGLSTAFVIGHRLQNETEGLV</sequence>
<evidence type="ECO:0000313" key="2">
    <source>
        <dbReference type="EMBL" id="MDO7882680.1"/>
    </source>
</evidence>
<protein>
    <recommendedName>
        <fullName evidence="4">DUF2975 domain-containing protein</fullName>
    </recommendedName>
</protein>
<feature type="transmembrane region" description="Helical" evidence="1">
    <location>
        <begin position="122"/>
        <end position="144"/>
    </location>
</feature>
<dbReference type="Proteomes" id="UP001241072">
    <property type="component" value="Unassembled WGS sequence"/>
</dbReference>
<feature type="transmembrane region" description="Helical" evidence="1">
    <location>
        <begin position="88"/>
        <end position="110"/>
    </location>
</feature>
<keyword evidence="1" id="KW-0472">Membrane</keyword>
<comment type="caution">
    <text evidence="2">The sequence shown here is derived from an EMBL/GenBank/DDBJ whole genome shotgun (WGS) entry which is preliminary data.</text>
</comment>
<evidence type="ECO:0008006" key="4">
    <source>
        <dbReference type="Google" id="ProtNLM"/>
    </source>
</evidence>
<keyword evidence="1" id="KW-1133">Transmembrane helix</keyword>
<feature type="transmembrane region" description="Helical" evidence="1">
    <location>
        <begin position="170"/>
        <end position="188"/>
    </location>
</feature>
<evidence type="ECO:0000313" key="3">
    <source>
        <dbReference type="Proteomes" id="UP001241072"/>
    </source>
</evidence>
<feature type="transmembrane region" description="Helical" evidence="1">
    <location>
        <begin position="12"/>
        <end position="30"/>
    </location>
</feature>
<dbReference type="EMBL" id="JAUQUB010000002">
    <property type="protein sequence ID" value="MDO7882680.1"/>
    <property type="molecule type" value="Genomic_DNA"/>
</dbReference>
<gene>
    <name evidence="2" type="ORF">Q5716_10635</name>
</gene>
<organism evidence="2 3">
    <name type="scientific">Antiquaquibacter soli</name>
    <dbReference type="NCBI Taxonomy" id="3064523"/>
    <lineage>
        <taxon>Bacteria</taxon>
        <taxon>Bacillati</taxon>
        <taxon>Actinomycetota</taxon>
        <taxon>Actinomycetes</taxon>
        <taxon>Micrococcales</taxon>
        <taxon>Microbacteriaceae</taxon>
        <taxon>Antiquaquibacter</taxon>
    </lineage>
</organism>
<keyword evidence="3" id="KW-1185">Reference proteome</keyword>
<proteinExistence type="predicted"/>
<accession>A0ABT9BNU0</accession>
<dbReference type="RefSeq" id="WP_305003113.1">
    <property type="nucleotide sequence ID" value="NZ_JAUQUB010000002.1"/>
</dbReference>
<keyword evidence="1" id="KW-0812">Transmembrane</keyword>
<evidence type="ECO:0000256" key="1">
    <source>
        <dbReference type="SAM" id="Phobius"/>
    </source>
</evidence>